<evidence type="ECO:0000256" key="6">
    <source>
        <dbReference type="ARBA" id="ARBA00018464"/>
    </source>
</evidence>
<evidence type="ECO:0000313" key="16">
    <source>
        <dbReference type="Proteomes" id="UP000000271"/>
    </source>
</evidence>
<comment type="similarity">
    <text evidence="4 12 13">Belongs to the HisA/HisF family.</text>
</comment>
<dbReference type="AlphaFoldDB" id="D6Y114"/>
<dbReference type="eggNOG" id="COG0106">
    <property type="taxonomic scope" value="Bacteria"/>
</dbReference>
<evidence type="ECO:0000256" key="8">
    <source>
        <dbReference type="ARBA" id="ARBA00022605"/>
    </source>
</evidence>
<dbReference type="GO" id="GO:0000105">
    <property type="term" value="P:L-histidine biosynthetic process"/>
    <property type="evidence" value="ECO:0007669"/>
    <property type="project" value="UniProtKB-UniRule"/>
</dbReference>
<dbReference type="EMBL" id="CP001791">
    <property type="protein sequence ID" value="ADH98618.1"/>
    <property type="molecule type" value="Genomic_DNA"/>
</dbReference>
<dbReference type="RefSeq" id="WP_013172042.1">
    <property type="nucleotide sequence ID" value="NC_014219.1"/>
</dbReference>
<dbReference type="Pfam" id="PF00977">
    <property type="entry name" value="His_biosynth"/>
    <property type="match status" value="1"/>
</dbReference>
<name>D6Y114_BACIE</name>
<dbReference type="PANTHER" id="PTHR43090:SF2">
    <property type="entry name" value="1-(5-PHOSPHORIBOSYL)-5-[(5-PHOSPHORIBOSYLAMINO)METHYLIDENEAMINO] IMIDAZOLE-4-CARBOXAMIDE ISOMERASE"/>
    <property type="match status" value="1"/>
</dbReference>
<evidence type="ECO:0000256" key="14">
    <source>
        <dbReference type="RuleBase" id="RU003658"/>
    </source>
</evidence>
<dbReference type="FunFam" id="3.20.20.70:FF:000009">
    <property type="entry name" value="1-(5-phosphoribosyl)-5-[(5-phosphoribosylamino)methylideneamino] imidazole-4-carboxamide isomerase"/>
    <property type="match status" value="1"/>
</dbReference>
<dbReference type="SUPFAM" id="SSF51366">
    <property type="entry name" value="Ribulose-phoshate binding barrel"/>
    <property type="match status" value="1"/>
</dbReference>
<sequence length="247" mass="26518">MSEFTVYPAIDIRGGKCVRLLQGDYDKETVYGDSPYEMARSFSDKGAVWVHMVDLDGAKKGQPVNHEEVIRAARELDCKIQVGGGIRNRDNVKTYLDAGVDRVILGSAAISDPDFVKAMLEEFGGNRIAIGIDARDGFVATHGWLETSEVKAEDLGVRLAEFGAETFIMTDISRDGMLSGPNVEAIASLARVTGKEVIASGGVSEMADLTELKANCNDGVAGAIVGKAIYTDRIQVEEALKEVQGPC</sequence>
<keyword evidence="9 12" id="KW-0368">Histidine biosynthesis</keyword>
<dbReference type="GO" id="GO:0003949">
    <property type="term" value="F:1-(5-phosphoribosyl)-5-[(5-phosphoribosylamino)methylideneamino]imidazole-4-carboxamide isomerase activity"/>
    <property type="evidence" value="ECO:0007669"/>
    <property type="project" value="UniProtKB-UniRule"/>
</dbReference>
<gene>
    <name evidence="12" type="primary">hisA</name>
    <name evidence="15" type="ordered locus">Bsel_1100</name>
</gene>
<evidence type="ECO:0000256" key="7">
    <source>
        <dbReference type="ARBA" id="ARBA00022490"/>
    </source>
</evidence>
<dbReference type="InterPro" id="IPR011060">
    <property type="entry name" value="RibuloseP-bd_barrel"/>
</dbReference>
<keyword evidence="16" id="KW-1185">Reference proteome</keyword>
<dbReference type="InterPro" id="IPR006063">
    <property type="entry name" value="HisA_bact_arch"/>
</dbReference>
<comment type="subcellular location">
    <subcellularLocation>
        <location evidence="2 12 14">Cytoplasm</location>
    </subcellularLocation>
</comment>
<feature type="active site" description="Proton acceptor" evidence="12">
    <location>
        <position position="11"/>
    </location>
</feature>
<dbReference type="Gene3D" id="3.20.20.70">
    <property type="entry name" value="Aldolase class I"/>
    <property type="match status" value="1"/>
</dbReference>
<keyword evidence="8 12" id="KW-0028">Amino-acid biosynthesis</keyword>
<organism evidence="15 16">
    <name type="scientific">Bacillus selenitireducens (strain ATCC 700615 / DSM 15326 / MLS10)</name>
    <dbReference type="NCBI Taxonomy" id="439292"/>
    <lineage>
        <taxon>Bacteria</taxon>
        <taxon>Bacillati</taxon>
        <taxon>Bacillota</taxon>
        <taxon>Bacilli</taxon>
        <taxon>Bacillales</taxon>
        <taxon>Bacillaceae</taxon>
        <taxon>Salisediminibacterium</taxon>
    </lineage>
</organism>
<dbReference type="KEGG" id="bse:Bsel_1100"/>
<dbReference type="GO" id="GO:0000162">
    <property type="term" value="P:L-tryptophan biosynthetic process"/>
    <property type="evidence" value="ECO:0007669"/>
    <property type="project" value="TreeGrafter"/>
</dbReference>
<dbReference type="Proteomes" id="UP000000271">
    <property type="component" value="Chromosome"/>
</dbReference>
<evidence type="ECO:0000256" key="12">
    <source>
        <dbReference type="HAMAP-Rule" id="MF_01014"/>
    </source>
</evidence>
<evidence type="ECO:0000256" key="9">
    <source>
        <dbReference type="ARBA" id="ARBA00023102"/>
    </source>
</evidence>
<feature type="active site" description="Proton donor" evidence="12">
    <location>
        <position position="133"/>
    </location>
</feature>
<evidence type="ECO:0000313" key="15">
    <source>
        <dbReference type="EMBL" id="ADH98618.1"/>
    </source>
</evidence>
<dbReference type="HOGENOM" id="CLU_048577_1_1_9"/>
<evidence type="ECO:0000256" key="11">
    <source>
        <dbReference type="ARBA" id="ARBA00030547"/>
    </source>
</evidence>
<evidence type="ECO:0000256" key="13">
    <source>
        <dbReference type="RuleBase" id="RU003657"/>
    </source>
</evidence>
<dbReference type="HAMAP" id="MF_01014">
    <property type="entry name" value="HisA"/>
    <property type="match status" value="1"/>
</dbReference>
<dbReference type="InterPro" id="IPR044524">
    <property type="entry name" value="Isoase_HisA-like"/>
</dbReference>
<dbReference type="PANTHER" id="PTHR43090">
    <property type="entry name" value="1-(5-PHOSPHORIBOSYL)-5-[(5-PHOSPHORIBOSYLAMINO)METHYLIDENEAMINO] IMIDAZOLE-4-CARBOXAMIDE ISOMERASE"/>
    <property type="match status" value="1"/>
</dbReference>
<dbReference type="UniPathway" id="UPA00031">
    <property type="reaction ID" value="UER00009"/>
</dbReference>
<dbReference type="CDD" id="cd04732">
    <property type="entry name" value="HisA"/>
    <property type="match status" value="1"/>
</dbReference>
<dbReference type="STRING" id="439292.Bsel_1100"/>
<evidence type="ECO:0000256" key="3">
    <source>
        <dbReference type="ARBA" id="ARBA00005133"/>
    </source>
</evidence>
<dbReference type="EC" id="5.3.1.16" evidence="5 12"/>
<evidence type="ECO:0000256" key="10">
    <source>
        <dbReference type="ARBA" id="ARBA00023235"/>
    </source>
</evidence>
<keyword evidence="7 12" id="KW-0963">Cytoplasm</keyword>
<dbReference type="InterPro" id="IPR006062">
    <property type="entry name" value="His_biosynth"/>
</dbReference>
<dbReference type="NCBIfam" id="TIGR00007">
    <property type="entry name" value="1-(5-phosphoribosyl)-5-[(5-phosphoribosylamino)methylideneamino]imidazole-4-carboxamide isomerase"/>
    <property type="match status" value="1"/>
</dbReference>
<comment type="pathway">
    <text evidence="3 12 14">Amino-acid biosynthesis; L-histidine biosynthesis; L-histidine from 5-phospho-alpha-D-ribose 1-diphosphate: step 4/9.</text>
</comment>
<dbReference type="GO" id="GO:0005737">
    <property type="term" value="C:cytoplasm"/>
    <property type="evidence" value="ECO:0007669"/>
    <property type="project" value="UniProtKB-SubCell"/>
</dbReference>
<evidence type="ECO:0000256" key="4">
    <source>
        <dbReference type="ARBA" id="ARBA00009667"/>
    </source>
</evidence>
<keyword evidence="10 12" id="KW-0413">Isomerase</keyword>
<proteinExistence type="inferred from homology"/>
<reference evidence="15" key="1">
    <citation type="submission" date="2009-10" db="EMBL/GenBank/DDBJ databases">
        <title>Complete sequence of Bacillus selenitireducens MLS10.</title>
        <authorList>
            <consortium name="US DOE Joint Genome Institute"/>
            <person name="Lucas S."/>
            <person name="Copeland A."/>
            <person name="Lapidus A."/>
            <person name="Glavina del Rio T."/>
            <person name="Dalin E."/>
            <person name="Tice H."/>
            <person name="Bruce D."/>
            <person name="Goodwin L."/>
            <person name="Pitluck S."/>
            <person name="Sims D."/>
            <person name="Brettin T."/>
            <person name="Detter J.C."/>
            <person name="Han C."/>
            <person name="Larimer F."/>
            <person name="Land M."/>
            <person name="Hauser L."/>
            <person name="Kyrpides N."/>
            <person name="Ovchinnikova G."/>
            <person name="Stolz J."/>
        </authorList>
    </citation>
    <scope>NUCLEOTIDE SEQUENCE [LARGE SCALE GENOMIC DNA]</scope>
    <source>
        <strain evidence="15">MLS10</strain>
    </source>
</reference>
<accession>D6Y114</accession>
<evidence type="ECO:0000256" key="5">
    <source>
        <dbReference type="ARBA" id="ARBA00012550"/>
    </source>
</evidence>
<evidence type="ECO:0000256" key="1">
    <source>
        <dbReference type="ARBA" id="ARBA00000901"/>
    </source>
</evidence>
<protein>
    <recommendedName>
        <fullName evidence="6 12">1-(5-phosphoribosyl)-5-[(5-phosphoribosylamino)methylideneamino] imidazole-4-carboxamide isomerase</fullName>
        <ecNumber evidence="5 12">5.3.1.16</ecNumber>
    </recommendedName>
    <alternativeName>
        <fullName evidence="11 12">Phosphoribosylformimino-5-aminoimidazole carboxamide ribotide isomerase</fullName>
    </alternativeName>
</protein>
<evidence type="ECO:0000256" key="2">
    <source>
        <dbReference type="ARBA" id="ARBA00004496"/>
    </source>
</evidence>
<dbReference type="OrthoDB" id="9807749at2"/>
<comment type="catalytic activity">
    <reaction evidence="1 12 14">
        <text>1-(5-phospho-beta-D-ribosyl)-5-[(5-phospho-beta-D-ribosylamino)methylideneamino]imidazole-4-carboxamide = 5-[(5-phospho-1-deoxy-D-ribulos-1-ylimino)methylamino]-1-(5-phospho-beta-D-ribosyl)imidazole-4-carboxamide</text>
        <dbReference type="Rhea" id="RHEA:15469"/>
        <dbReference type="ChEBI" id="CHEBI:58435"/>
        <dbReference type="ChEBI" id="CHEBI:58525"/>
        <dbReference type="EC" id="5.3.1.16"/>
    </reaction>
</comment>
<dbReference type="InterPro" id="IPR023016">
    <property type="entry name" value="HisA/PriA"/>
</dbReference>
<dbReference type="InterPro" id="IPR013785">
    <property type="entry name" value="Aldolase_TIM"/>
</dbReference>